<dbReference type="AlphaFoldDB" id="A0A6D2I7F3"/>
<evidence type="ECO:0000256" key="8">
    <source>
        <dbReference type="ARBA" id="ARBA00023315"/>
    </source>
</evidence>
<keyword evidence="7 9" id="KW-0472">Membrane</keyword>
<sequence length="350" mass="40357">MEEELKSLVFVGVCAIISVSYCYYLPPKIKAGVFRLLSILPVCALFLALPLFFSLSIFSSIAAFLLSGLANLRLILFAFDQGPLFPLPSNLFRFTCFTCFPIQLQQNPKSHDHIPKWVFPIKVAIFTILSHIVIYKPNLPPTLLLVLHLLFVLLSIEILLTILRVVFTIILGSDLEPQFSEPYLSTSLQDFWGRRWNLLASASFRAGVYIPARHVSNGLMSSDWGRFMGYLATFLVSGLSHELFYFYVIRETPTWEITWFFVLHGLCTAAEVTVKRRKILQRWWPVRPAASRLLTMVFFVVTGAWLFLPQFIRCNPIERGVNETLLLIDFFRRKFIHFLGYDHLNVEMDF</sequence>
<dbReference type="EMBL" id="CACVBM020000588">
    <property type="protein sequence ID" value="CAA7021122.1"/>
    <property type="molecule type" value="Genomic_DNA"/>
</dbReference>
<dbReference type="PANTHER" id="PTHR31595">
    <property type="entry name" value="LONG-CHAIN-ALCOHOL O-FATTY-ACYLTRANSFERASE 3-RELATED"/>
    <property type="match status" value="1"/>
</dbReference>
<evidence type="ECO:0000256" key="3">
    <source>
        <dbReference type="ARBA" id="ARBA00022679"/>
    </source>
</evidence>
<feature type="transmembrane region" description="Helical" evidence="9">
    <location>
        <begin position="227"/>
        <end position="248"/>
    </location>
</feature>
<evidence type="ECO:0000259" key="10">
    <source>
        <dbReference type="Pfam" id="PF13813"/>
    </source>
</evidence>
<feature type="domain" description="Wax synthase" evidence="10">
    <location>
        <begin position="176"/>
        <end position="263"/>
    </location>
</feature>
<feature type="transmembrane region" description="Helical" evidence="9">
    <location>
        <begin position="293"/>
        <end position="312"/>
    </location>
</feature>
<comment type="subcellular location">
    <subcellularLocation>
        <location evidence="1">Membrane</location>
        <topology evidence="1">Multi-pass membrane protein</topology>
    </subcellularLocation>
</comment>
<evidence type="ECO:0000256" key="1">
    <source>
        <dbReference type="ARBA" id="ARBA00004141"/>
    </source>
</evidence>
<dbReference type="GO" id="GO:0006629">
    <property type="term" value="P:lipid metabolic process"/>
    <property type="evidence" value="ECO:0007669"/>
    <property type="project" value="UniProtKB-KW"/>
</dbReference>
<evidence type="ECO:0000256" key="4">
    <source>
        <dbReference type="ARBA" id="ARBA00022692"/>
    </source>
</evidence>
<comment type="similarity">
    <text evidence="2">Belongs to the wax synthase family.</text>
</comment>
<dbReference type="GO" id="GO:0008374">
    <property type="term" value="F:O-acyltransferase activity"/>
    <property type="evidence" value="ECO:0007669"/>
    <property type="project" value="InterPro"/>
</dbReference>
<evidence type="ECO:0000256" key="2">
    <source>
        <dbReference type="ARBA" id="ARBA00007282"/>
    </source>
</evidence>
<keyword evidence="6" id="KW-0443">Lipid metabolism</keyword>
<keyword evidence="8" id="KW-0012">Acyltransferase</keyword>
<feature type="transmembrane region" description="Helical" evidence="9">
    <location>
        <begin position="117"/>
        <end position="135"/>
    </location>
</feature>
<keyword evidence="4 9" id="KW-0812">Transmembrane</keyword>
<dbReference type="InterPro" id="IPR017088">
    <property type="entry name" value="Wax_synthase_Magnoliopsida"/>
</dbReference>
<proteinExistence type="inferred from homology"/>
<dbReference type="Pfam" id="PF13813">
    <property type="entry name" value="MBOAT_2"/>
    <property type="match status" value="1"/>
</dbReference>
<feature type="transmembrane region" description="Helical" evidence="9">
    <location>
        <begin position="32"/>
        <end position="53"/>
    </location>
</feature>
<evidence type="ECO:0000256" key="6">
    <source>
        <dbReference type="ARBA" id="ARBA00023098"/>
    </source>
</evidence>
<evidence type="ECO:0000313" key="12">
    <source>
        <dbReference type="Proteomes" id="UP000467841"/>
    </source>
</evidence>
<evidence type="ECO:0000256" key="9">
    <source>
        <dbReference type="SAM" id="Phobius"/>
    </source>
</evidence>
<reference evidence="11" key="1">
    <citation type="submission" date="2020-01" db="EMBL/GenBank/DDBJ databases">
        <authorList>
            <person name="Mishra B."/>
        </authorList>
    </citation>
    <scope>NUCLEOTIDE SEQUENCE [LARGE SCALE GENOMIC DNA]</scope>
</reference>
<dbReference type="PANTHER" id="PTHR31595:SF31">
    <property type="entry name" value="LONG-CHAIN-ALCOHOL O-FATTY-ACYLTRANSFERASE 7-RELATED"/>
    <property type="match status" value="1"/>
</dbReference>
<comment type="caution">
    <text evidence="11">The sequence shown here is derived from an EMBL/GenBank/DDBJ whole genome shotgun (WGS) entry which is preliminary data.</text>
</comment>
<feature type="transmembrane region" description="Helical" evidence="9">
    <location>
        <begin position="7"/>
        <end position="26"/>
    </location>
</feature>
<name>A0A6D2I7F3_9BRAS</name>
<dbReference type="PIRSF" id="PIRSF037006">
    <property type="entry name" value="Wax_synthase"/>
    <property type="match status" value="1"/>
</dbReference>
<evidence type="ECO:0000256" key="7">
    <source>
        <dbReference type="ARBA" id="ARBA00023136"/>
    </source>
</evidence>
<keyword evidence="12" id="KW-1185">Reference proteome</keyword>
<evidence type="ECO:0000313" key="11">
    <source>
        <dbReference type="EMBL" id="CAA7021122.1"/>
    </source>
</evidence>
<dbReference type="InterPro" id="IPR044851">
    <property type="entry name" value="Wax_synthase"/>
</dbReference>
<dbReference type="InterPro" id="IPR032805">
    <property type="entry name" value="Wax_synthase_dom"/>
</dbReference>
<keyword evidence="5 9" id="KW-1133">Transmembrane helix</keyword>
<dbReference type="GO" id="GO:0016020">
    <property type="term" value="C:membrane"/>
    <property type="evidence" value="ECO:0007669"/>
    <property type="project" value="UniProtKB-SubCell"/>
</dbReference>
<organism evidence="11 12">
    <name type="scientific">Microthlaspi erraticum</name>
    <dbReference type="NCBI Taxonomy" id="1685480"/>
    <lineage>
        <taxon>Eukaryota</taxon>
        <taxon>Viridiplantae</taxon>
        <taxon>Streptophyta</taxon>
        <taxon>Embryophyta</taxon>
        <taxon>Tracheophyta</taxon>
        <taxon>Spermatophyta</taxon>
        <taxon>Magnoliopsida</taxon>
        <taxon>eudicotyledons</taxon>
        <taxon>Gunneridae</taxon>
        <taxon>Pentapetalae</taxon>
        <taxon>rosids</taxon>
        <taxon>malvids</taxon>
        <taxon>Brassicales</taxon>
        <taxon>Brassicaceae</taxon>
        <taxon>Coluteocarpeae</taxon>
        <taxon>Microthlaspi</taxon>
    </lineage>
</organism>
<gene>
    <name evidence="11" type="ORF">MERR_LOCUS8357</name>
</gene>
<keyword evidence="3" id="KW-0808">Transferase</keyword>
<accession>A0A6D2I7F3</accession>
<protein>
    <recommendedName>
        <fullName evidence="10">Wax synthase domain-containing protein</fullName>
    </recommendedName>
</protein>
<dbReference type="OrthoDB" id="1077582at2759"/>
<feature type="transmembrane region" description="Helical" evidence="9">
    <location>
        <begin position="60"/>
        <end position="79"/>
    </location>
</feature>
<feature type="transmembrane region" description="Helical" evidence="9">
    <location>
        <begin position="142"/>
        <end position="171"/>
    </location>
</feature>
<evidence type="ECO:0000256" key="5">
    <source>
        <dbReference type="ARBA" id="ARBA00022989"/>
    </source>
</evidence>
<dbReference type="Proteomes" id="UP000467841">
    <property type="component" value="Unassembled WGS sequence"/>
</dbReference>